<keyword evidence="3" id="KW-1185">Reference proteome</keyword>
<dbReference type="AlphaFoldDB" id="A0A5A9GM43"/>
<dbReference type="Gene3D" id="3.30.70.1440">
    <property type="entry name" value="Multidrug efflux transporter AcrB pore domain"/>
    <property type="match status" value="1"/>
</dbReference>
<dbReference type="Gene3D" id="1.20.1640.10">
    <property type="entry name" value="Multidrug efflux transporter AcrB transmembrane domain"/>
    <property type="match status" value="2"/>
</dbReference>
<dbReference type="Gene3D" id="3.30.2090.10">
    <property type="entry name" value="Multidrug efflux transporter AcrB TolC docking domain, DN and DC subdomains"/>
    <property type="match status" value="2"/>
</dbReference>
<evidence type="ECO:0000313" key="3">
    <source>
        <dbReference type="Proteomes" id="UP000324927"/>
    </source>
</evidence>
<gene>
    <name evidence="2" type="ORF">FZ942_18955</name>
</gene>
<feature type="transmembrane region" description="Helical" evidence="1">
    <location>
        <begin position="936"/>
        <end position="954"/>
    </location>
</feature>
<protein>
    <submittedName>
        <fullName evidence="2">Efflux RND transporter permease subunit</fullName>
    </submittedName>
</protein>
<dbReference type="SUPFAM" id="SSF82693">
    <property type="entry name" value="Multidrug efflux transporter AcrB pore domain, PN1, PN2, PC1 and PC2 subdomains"/>
    <property type="match status" value="3"/>
</dbReference>
<dbReference type="InterPro" id="IPR027463">
    <property type="entry name" value="AcrB_DN_DC_subdom"/>
</dbReference>
<dbReference type="GO" id="GO:0042910">
    <property type="term" value="F:xenobiotic transmembrane transporter activity"/>
    <property type="evidence" value="ECO:0007669"/>
    <property type="project" value="TreeGrafter"/>
</dbReference>
<feature type="transmembrane region" description="Helical" evidence="1">
    <location>
        <begin position="384"/>
        <end position="405"/>
    </location>
</feature>
<feature type="transmembrane region" description="Helical" evidence="1">
    <location>
        <begin position="358"/>
        <end position="378"/>
    </location>
</feature>
<dbReference type="SUPFAM" id="SSF82866">
    <property type="entry name" value="Multidrug efflux transporter AcrB transmembrane domain"/>
    <property type="match status" value="2"/>
</dbReference>
<feature type="transmembrane region" description="Helical" evidence="1">
    <location>
        <begin position="461"/>
        <end position="480"/>
    </location>
</feature>
<dbReference type="Pfam" id="PF00873">
    <property type="entry name" value="ACR_tran"/>
    <property type="match status" value="1"/>
</dbReference>
<dbReference type="Proteomes" id="UP000324927">
    <property type="component" value="Unassembled WGS sequence"/>
</dbReference>
<dbReference type="Gene3D" id="3.30.70.1320">
    <property type="entry name" value="Multidrug efflux transporter AcrB pore domain like"/>
    <property type="match status" value="1"/>
</dbReference>
<dbReference type="EMBL" id="VTTN01000007">
    <property type="protein sequence ID" value="KAA0594885.1"/>
    <property type="molecule type" value="Genomic_DNA"/>
</dbReference>
<feature type="transmembrane region" description="Helical" evidence="1">
    <location>
        <begin position="426"/>
        <end position="449"/>
    </location>
</feature>
<dbReference type="GO" id="GO:0005886">
    <property type="term" value="C:plasma membrane"/>
    <property type="evidence" value="ECO:0007669"/>
    <property type="project" value="TreeGrafter"/>
</dbReference>
<keyword evidence="1" id="KW-0812">Transmembrane</keyword>
<feature type="transmembrane region" description="Helical" evidence="1">
    <location>
        <begin position="501"/>
        <end position="528"/>
    </location>
</feature>
<feature type="transmembrane region" description="Helical" evidence="1">
    <location>
        <begin position="860"/>
        <end position="880"/>
    </location>
</feature>
<feature type="transmembrane region" description="Helical" evidence="1">
    <location>
        <begin position="331"/>
        <end position="351"/>
    </location>
</feature>
<dbReference type="OrthoDB" id="9806532at2"/>
<reference evidence="2 3" key="1">
    <citation type="submission" date="2019-08" db="EMBL/GenBank/DDBJ databases">
        <authorList>
            <person name="Grouzdev D."/>
            <person name="Tikhonova E."/>
            <person name="Kravchenko I."/>
        </authorList>
    </citation>
    <scope>NUCLEOTIDE SEQUENCE [LARGE SCALE GENOMIC DNA]</scope>
    <source>
        <strain evidence="2 3">59b</strain>
    </source>
</reference>
<proteinExistence type="predicted"/>
<evidence type="ECO:0000313" key="2">
    <source>
        <dbReference type="EMBL" id="KAA0594885.1"/>
    </source>
</evidence>
<accession>A0A5A9GM43</accession>
<feature type="transmembrane region" description="Helical" evidence="1">
    <location>
        <begin position="830"/>
        <end position="853"/>
    </location>
</feature>
<dbReference type="InterPro" id="IPR001036">
    <property type="entry name" value="Acrflvin-R"/>
</dbReference>
<evidence type="ECO:0000256" key="1">
    <source>
        <dbReference type="SAM" id="Phobius"/>
    </source>
</evidence>
<keyword evidence="1" id="KW-1133">Transmembrane helix</keyword>
<comment type="caution">
    <text evidence="2">The sequence shown here is derived from an EMBL/GenBank/DDBJ whole genome shotgun (WGS) entry which is preliminary data.</text>
</comment>
<feature type="transmembrane region" description="Helical" evidence="1">
    <location>
        <begin position="966"/>
        <end position="990"/>
    </location>
</feature>
<sequence length="1004" mass="106297">MSIATWSVDNPLPSLLLFAALSLAGLWSFHALPVESLPSVEVPTVEITLRQAGAAPARLEAAVARPVEDQIATLEGVKHVATTIRDSEIRLSVTFELSKSLTKALANCKDAIDRVRPDLPPELEAPEVIAAAIDDDPVVTYALEAPGLTQEELSWFVDDRLARALRRLPGVGRVERVGDSDREVRLELDPQRLAGLGLTVATVSTALAAMQQDISGGLLRLGMVERRLRATPGLRQPAEIGSLALPLGDGRHITLSQIATIRDGVAEPRSTALLDGRPAVGLRVYRARSADVVSMAQSVAAEVERIRQADGRIGVTLLTDRAAHAREQFDGAMAMLYEGAALAVFVVWLFLRDWRATWIAACALPLSILPTFLMLRWVGYSMNMLTLLALSVVVGILVDDAIVEVENIERHARLGKTGRQATVDAVAEIALAVAATTMTIVVVFVPTALMDGVPGLFFQQFGWTAVAAVLASLLVARLLTPVMASRMLKPHGRPGRAEGRVMTAYLGCAGWCLGHRAITLLLALLVLLGSASLLPMLSTGFLPAADEGYAEMTFELPPGSSLAASVAVAERSRHAAMTVPGVARVFAAVGEGGSADGVRRGTLTLLFSPPGQRPVREVLERQVRAAVLPVPGARFSLGADQMKLIATGNDAAALIATAGTMAQQLREVGGLGNVVSTASLERPEILVRPRLQAMAELGVGTADLAATLRFATTGDFDERLAKLSLDRREIRIRTVLPDGVSRDLEALAGLRVDGRHGLVPLSAVAELLPAVGPAQIDRYDRERFVTIQADLDGLSLGDALAAARLLPAMASLPAGIRFIETGDAEIMGEMMAGFGTAILIGLLSMFCVLALLFRDILQPVTILSALPLSLGGALLALVVTGTELNVPSLIGLILLMGVVAKNSILLVEHALAERRAGACDQREALMEACRSRARPIVMTTLAMIAGMLPIALGISADASFRQPMALAVIGGLASSTLLSLVVVPVVFSCLDDLGALLRRRFAEV</sequence>
<feature type="transmembrane region" description="Helical" evidence="1">
    <location>
        <begin position="886"/>
        <end position="907"/>
    </location>
</feature>
<organism evidence="2 3">
    <name type="scientific">Azospirillum lipoferum</name>
    <dbReference type="NCBI Taxonomy" id="193"/>
    <lineage>
        <taxon>Bacteria</taxon>
        <taxon>Pseudomonadati</taxon>
        <taxon>Pseudomonadota</taxon>
        <taxon>Alphaproteobacteria</taxon>
        <taxon>Rhodospirillales</taxon>
        <taxon>Azospirillaceae</taxon>
        <taxon>Azospirillum</taxon>
    </lineage>
</organism>
<dbReference type="PANTHER" id="PTHR32063:SF77">
    <property type="entry name" value="ACR FAMILY TRANSPORT PROTEIN"/>
    <property type="match status" value="1"/>
</dbReference>
<dbReference type="PRINTS" id="PR00702">
    <property type="entry name" value="ACRIFLAVINRP"/>
</dbReference>
<keyword evidence="1" id="KW-0472">Membrane</keyword>
<name>A0A5A9GM43_AZOLI</name>
<dbReference type="SUPFAM" id="SSF82714">
    <property type="entry name" value="Multidrug efflux transporter AcrB TolC docking domain, DN and DC subdomains"/>
    <property type="match status" value="2"/>
</dbReference>
<dbReference type="Gene3D" id="3.30.70.1430">
    <property type="entry name" value="Multidrug efflux transporter AcrB pore domain"/>
    <property type="match status" value="2"/>
</dbReference>
<dbReference type="RefSeq" id="WP_149232642.1">
    <property type="nucleotide sequence ID" value="NZ_JALJXJ010000010.1"/>
</dbReference>
<dbReference type="PANTHER" id="PTHR32063">
    <property type="match status" value="1"/>
</dbReference>